<evidence type="ECO:0000256" key="6">
    <source>
        <dbReference type="ARBA" id="ARBA00022691"/>
    </source>
</evidence>
<evidence type="ECO:0000256" key="1">
    <source>
        <dbReference type="ARBA" id="ARBA00004123"/>
    </source>
</evidence>
<dbReference type="GO" id="GO:0160107">
    <property type="term" value="F:tRNA (adenine(58)-N1)-methyltransferase activity"/>
    <property type="evidence" value="ECO:0007669"/>
    <property type="project" value="UniProtKB-EC"/>
</dbReference>
<dbReference type="Gene3D" id="3.10.330.20">
    <property type="match status" value="1"/>
</dbReference>
<dbReference type="GeneID" id="25289404"/>
<dbReference type="InterPro" id="IPR049470">
    <property type="entry name" value="TRM61_C"/>
</dbReference>
<evidence type="ECO:0000313" key="12">
    <source>
        <dbReference type="EMBL" id="KIX10252.1"/>
    </source>
</evidence>
<evidence type="ECO:0000256" key="4">
    <source>
        <dbReference type="ARBA" id="ARBA00022603"/>
    </source>
</evidence>
<evidence type="ECO:0000256" key="10">
    <source>
        <dbReference type="SAM" id="MobiDB-lite"/>
    </source>
</evidence>
<keyword evidence="8" id="KW-0539">Nucleus</keyword>
<dbReference type="Pfam" id="PF08704">
    <property type="entry name" value="GCD14"/>
    <property type="match status" value="2"/>
</dbReference>
<feature type="region of interest" description="Disordered" evidence="10">
    <location>
        <begin position="75"/>
        <end position="105"/>
    </location>
</feature>
<dbReference type="InterPro" id="IPR014816">
    <property type="entry name" value="tRNA_MeTrfase_Gcd14"/>
</dbReference>
<dbReference type="Gene3D" id="3.40.50.150">
    <property type="entry name" value="Vaccinia Virus protein VP39"/>
    <property type="match status" value="1"/>
</dbReference>
<dbReference type="EC" id="2.1.1.220" evidence="2"/>
<dbReference type="GO" id="GO:0031515">
    <property type="term" value="C:tRNA (m1A) methyltransferase complex"/>
    <property type="evidence" value="ECO:0007669"/>
    <property type="project" value="EnsemblFungi"/>
</dbReference>
<evidence type="ECO:0000313" key="13">
    <source>
        <dbReference type="Proteomes" id="UP000053617"/>
    </source>
</evidence>
<evidence type="ECO:0000256" key="7">
    <source>
        <dbReference type="ARBA" id="ARBA00022694"/>
    </source>
</evidence>
<evidence type="ECO:0000256" key="5">
    <source>
        <dbReference type="ARBA" id="ARBA00022679"/>
    </source>
</evidence>
<dbReference type="RefSeq" id="XP_013277388.1">
    <property type="nucleotide sequence ID" value="XM_013421934.1"/>
</dbReference>
<dbReference type="GO" id="GO:0005634">
    <property type="term" value="C:nucleus"/>
    <property type="evidence" value="ECO:0007669"/>
    <property type="project" value="UniProtKB-SubCell"/>
</dbReference>
<dbReference type="InterPro" id="IPR029063">
    <property type="entry name" value="SAM-dependent_MTases_sf"/>
</dbReference>
<accession>A0A0D2G5Q9</accession>
<evidence type="ECO:0000256" key="2">
    <source>
        <dbReference type="ARBA" id="ARBA00012796"/>
    </source>
</evidence>
<dbReference type="GO" id="GO:0030488">
    <property type="term" value="P:tRNA methylation"/>
    <property type="evidence" value="ECO:0007669"/>
    <property type="project" value="EnsemblFungi"/>
</dbReference>
<dbReference type="OrthoDB" id="1925287at2759"/>
<dbReference type="HOGENOM" id="CLU_025402_2_0_1"/>
<feature type="domain" description="tRNA (adenine(58)-N(1))-methyltransferase catalytic subunit TRM61 C-terminal" evidence="11">
    <location>
        <begin position="207"/>
        <end position="425"/>
    </location>
</feature>
<organism evidence="12 13">
    <name type="scientific">Rhinocladiella mackenziei CBS 650.93</name>
    <dbReference type="NCBI Taxonomy" id="1442369"/>
    <lineage>
        <taxon>Eukaryota</taxon>
        <taxon>Fungi</taxon>
        <taxon>Dikarya</taxon>
        <taxon>Ascomycota</taxon>
        <taxon>Pezizomycotina</taxon>
        <taxon>Eurotiomycetes</taxon>
        <taxon>Chaetothyriomycetidae</taxon>
        <taxon>Chaetothyriales</taxon>
        <taxon>Herpotrichiellaceae</taxon>
        <taxon>Rhinocladiella</taxon>
    </lineage>
</organism>
<name>A0A0D2G5Q9_9EURO</name>
<feature type="domain" description="tRNA (adenine(58)-N(1))-methyltransferase catalytic subunit TRM61 C-terminal" evidence="11">
    <location>
        <begin position="121"/>
        <end position="182"/>
    </location>
</feature>
<keyword evidence="13" id="KW-1185">Reference proteome</keyword>
<evidence type="ECO:0000256" key="3">
    <source>
        <dbReference type="ARBA" id="ARBA00015963"/>
    </source>
</evidence>
<protein>
    <recommendedName>
        <fullName evidence="3">tRNA (adenine(58)-N(1))-methyltransferase catalytic subunit TRM61</fullName>
        <ecNumber evidence="2">2.1.1.220</ecNumber>
    </recommendedName>
    <alternativeName>
        <fullName evidence="9">tRNA(m1A58)-methyltransferase subunit TRM61</fullName>
    </alternativeName>
</protein>
<dbReference type="EMBL" id="KN847475">
    <property type="protein sequence ID" value="KIX10252.1"/>
    <property type="molecule type" value="Genomic_DNA"/>
</dbReference>
<comment type="subcellular location">
    <subcellularLocation>
        <location evidence="1">Nucleus</location>
    </subcellularLocation>
</comment>
<dbReference type="Proteomes" id="UP000053617">
    <property type="component" value="Unassembled WGS sequence"/>
</dbReference>
<proteinExistence type="predicted"/>
<reference evidence="12 13" key="1">
    <citation type="submission" date="2015-01" db="EMBL/GenBank/DDBJ databases">
        <title>The Genome Sequence of Rhinocladiella mackenzie CBS 650.93.</title>
        <authorList>
            <consortium name="The Broad Institute Genomics Platform"/>
            <person name="Cuomo C."/>
            <person name="de Hoog S."/>
            <person name="Gorbushina A."/>
            <person name="Stielow B."/>
            <person name="Teixiera M."/>
            <person name="Abouelleil A."/>
            <person name="Chapman S.B."/>
            <person name="Priest M."/>
            <person name="Young S.K."/>
            <person name="Wortman J."/>
            <person name="Nusbaum C."/>
            <person name="Birren B."/>
        </authorList>
    </citation>
    <scope>NUCLEOTIDE SEQUENCE [LARGE SCALE GENOMIC DNA]</scope>
    <source>
        <strain evidence="12 13">CBS 650.93</strain>
    </source>
</reference>
<dbReference type="AlphaFoldDB" id="A0A0D2G5Q9"/>
<keyword evidence="5" id="KW-0808">Transferase</keyword>
<gene>
    <name evidence="12" type="ORF">Z518_01333</name>
</gene>
<dbReference type="STRING" id="1442369.A0A0D2G5Q9"/>
<evidence type="ECO:0000256" key="8">
    <source>
        <dbReference type="ARBA" id="ARBA00023242"/>
    </source>
</evidence>
<feature type="compositionally biased region" description="Basic and acidic residues" evidence="10">
    <location>
        <begin position="459"/>
        <end position="479"/>
    </location>
</feature>
<dbReference type="PANTHER" id="PTHR12133:SF2">
    <property type="entry name" value="TRNA (ADENINE(58)-N(1))-METHYLTRANSFERASE CATALYTIC SUBUNIT TRMT61A"/>
    <property type="match status" value="1"/>
</dbReference>
<sequence>MVSPFLSPGPVTKEDDLASLHLRRDLSLPIILTTQATSAEDEGYAEGVVTNTRFGSFPHSTIIGAPWGSQIRASKVDTGSRGWKGKDTANAKKRKADALTEANGGATAPPVLKDAIAASSGFVHVLQPTPESWTTSLPHRTQVVYTPDYSYILHRIRARPGSRLIEAGSGSGSFTHAAARAVFNGYPDRRVENDADSEPSAADAQCFGQVFTFEFHEERHKKVKAEMAEHGLDTIVHATHRDVYRDGFLLDDEDSPGKKSPRANAVFLDLPAPWEALPHLTRSEQESVPSVLDPLSATSICTFSPCIEQAQKTISALRRFDWLDVEMVEVQHKRIDIRREYTGHQYEGMRGVNAFAADVDEAIARLREVEQRAESFHAGTSEDGKLAKSVQAQQDAGKLPFNGGKLVHRTELELKTHSAYLVFAVLPRAWTEEDEAAAQSKWSKHVKITSNVPKSQRQLKKEAKQRARSQNKSDAKVANDEETENGGQ</sequence>
<dbReference type="SUPFAM" id="SSF53335">
    <property type="entry name" value="S-adenosyl-L-methionine-dependent methyltransferases"/>
    <property type="match status" value="1"/>
</dbReference>
<keyword evidence="6" id="KW-0949">S-adenosyl-L-methionine</keyword>
<evidence type="ECO:0000256" key="9">
    <source>
        <dbReference type="ARBA" id="ARBA00033309"/>
    </source>
</evidence>
<dbReference type="PANTHER" id="PTHR12133">
    <property type="entry name" value="TRNA (ADENINE(58)-N(1))-METHYLTRANSFERASE"/>
    <property type="match status" value="1"/>
</dbReference>
<keyword evidence="7" id="KW-0819">tRNA processing</keyword>
<keyword evidence="4" id="KW-0489">Methyltransferase</keyword>
<dbReference type="PROSITE" id="PS51620">
    <property type="entry name" value="SAM_TRM61"/>
    <property type="match status" value="1"/>
</dbReference>
<dbReference type="VEuPathDB" id="FungiDB:Z518_01333"/>
<evidence type="ECO:0000259" key="11">
    <source>
        <dbReference type="Pfam" id="PF08704"/>
    </source>
</evidence>
<feature type="region of interest" description="Disordered" evidence="10">
    <location>
        <begin position="439"/>
        <end position="488"/>
    </location>
</feature>